<feature type="region of interest" description="Disordered" evidence="4">
    <location>
        <begin position="1054"/>
        <end position="1093"/>
    </location>
</feature>
<feature type="region of interest" description="Disordered" evidence="4">
    <location>
        <begin position="1148"/>
        <end position="1173"/>
    </location>
</feature>
<sequence>MPLDEVPHDVQDFFLGPASVNLAGVPSEPGSSSQIKALAVSQSDDGSMSASLGSDESNTESPLPISNSDQRAGSEMGNYVAFGSIRLHRDLTSHSDSSWHISACGQTETFPNERLCVLRHWLRHHLVDHPSRADLAVARIYLLPEDVDRAIRSSPKPFRKTIKWLISIIDRSSKTWTGDFDPDRPAEAYGIPSADQDESLFYIFNTLKAPSPDSAAFRGTVDAHAALDDALHGSIPGITTELYPYQRKSVAMMLQREEDPYKSQDPRKPSYIDLEGNSFYMDVFSGSVTVHPQLYVEPRGGILAETMGYGKTLVCIALILATRGFYPRLPEARIEETVHQLYPQTPSLLSAAARAVKHHGVPWKAKFHALRMDGYHYDNCLTELDKYQREFGEPIFNPTTPDRKVSKRESDRTLRLCSATLVVVPPNLIVQWQHEIKKHTELDALDVLVIDMSTKEIPSWRTLMDQDIVLISKNRLDVEYRDDDLNQGKRLRGTDRVSSQLTELRWLRVVCDEGHSVASSASRTRTMAMLDKLSVERRWIISGTPSSSLVGVDVTSAVHGTDSSSRRGSFDKALERRRLPDSLRQEERDLDRLRLIVVNFFKMQPWANQKGADTANWKQYLAPFNSDGSRRCAASLRPLLQSLMVRHRIKDIDSDITLPPLHNRTVYLEPSYYDKLALNLFVLVLTANAITSERVDQDYMHHPNNRKTLELLISNLRQSTFHWVGFTPDQVKDTIKLCETYFDKHLDEISDDDGVLLTQAISHAQRTLADDGWRAFSKLHEIGVYVKHFPKDSREVWSLHAKGGDPLLLGTLQAREAQTYIRSHISDEEPTAGLIGTGMRAMRDARERADEDLARSVKRGAKDPWPSDPDPSTAENTTKATSLLCCFANHAAVSGDHQGSRRCQIVGFSSAKLTYICTSILSLPITTKCLIFYDSNNTAFWLAEALELLGIEFLIYANTLPPATRAKYLSMFNSEPRWRMLLMDLRQASTGLHVASASRVWIVTPIWRREVEAQAIKRAHRIGQVNEVFLETLVLKGTIEEKFWRRRKGLSEGEVRKQSTGSTAGGGEGDVGPGGKSAKGTGGGAKSMQSLGSGGWLEDDGVVEIIKQARFLDVDYESTSDGSKGCCRLQTPVQLFVNNEDLEVEAGEANTAQHVSGNANAEEEPPRRKKAKMVPVQGLGRITGKVTKGVRFADDGDGDASIPASLQFSASLPSSKPAATISAPSSADDDATTTTMTPPQQQQRRASIFGHTTDASSASPG</sequence>
<feature type="region of interest" description="Disordered" evidence="4">
    <location>
        <begin position="24"/>
        <end position="71"/>
    </location>
</feature>
<dbReference type="InterPro" id="IPR027417">
    <property type="entry name" value="P-loop_NTPase"/>
</dbReference>
<dbReference type="Pfam" id="PF00176">
    <property type="entry name" value="SNF2-rel_dom"/>
    <property type="match status" value="1"/>
</dbReference>
<dbReference type="InterPro" id="IPR000330">
    <property type="entry name" value="SNF2_N"/>
</dbReference>
<dbReference type="AlphaFoldDB" id="A0A0N1HUU7"/>
<dbReference type="SUPFAM" id="SSF52540">
    <property type="entry name" value="P-loop containing nucleoside triphosphate hydrolases"/>
    <property type="match status" value="2"/>
</dbReference>
<evidence type="ECO:0000256" key="3">
    <source>
        <dbReference type="ARBA" id="ARBA00022840"/>
    </source>
</evidence>
<feature type="region of interest" description="Disordered" evidence="4">
    <location>
        <begin position="1210"/>
        <end position="1261"/>
    </location>
</feature>
<dbReference type="Gene3D" id="3.40.50.300">
    <property type="entry name" value="P-loop containing nucleotide triphosphate hydrolases"/>
    <property type="match status" value="2"/>
</dbReference>
<keyword evidence="2" id="KW-0378">Hydrolase</keyword>
<feature type="compositionally biased region" description="Polar residues" evidence="4">
    <location>
        <begin position="29"/>
        <end position="71"/>
    </location>
</feature>
<evidence type="ECO:0000256" key="2">
    <source>
        <dbReference type="ARBA" id="ARBA00022801"/>
    </source>
</evidence>
<dbReference type="Pfam" id="PF00271">
    <property type="entry name" value="Helicase_C"/>
    <property type="match status" value="1"/>
</dbReference>
<dbReference type="SMART" id="SM00487">
    <property type="entry name" value="DEXDc"/>
    <property type="match status" value="1"/>
</dbReference>
<feature type="compositionally biased region" description="Gly residues" evidence="4">
    <location>
        <begin position="1063"/>
        <end position="1085"/>
    </location>
</feature>
<accession>A0A0N1HUU7</accession>
<dbReference type="VEuPathDB" id="FungiDB:AB675_10829"/>
<name>A0A0N1HUU7_9EURO</name>
<evidence type="ECO:0000256" key="1">
    <source>
        <dbReference type="ARBA" id="ARBA00022741"/>
    </source>
</evidence>
<dbReference type="CDD" id="cd18793">
    <property type="entry name" value="SF2_C_SNF"/>
    <property type="match status" value="1"/>
</dbReference>
<gene>
    <name evidence="6" type="ORF">AB675_10829</name>
</gene>
<keyword evidence="1" id="KW-0547">Nucleotide-binding</keyword>
<dbReference type="InterPro" id="IPR014001">
    <property type="entry name" value="Helicase_ATP-bd"/>
</dbReference>
<dbReference type="CDD" id="cd18008">
    <property type="entry name" value="DEXDc_SHPRH-like"/>
    <property type="match status" value="1"/>
</dbReference>
<evidence type="ECO:0000313" key="7">
    <source>
        <dbReference type="Proteomes" id="UP000038010"/>
    </source>
</evidence>
<reference evidence="6 7" key="1">
    <citation type="submission" date="2015-06" db="EMBL/GenBank/DDBJ databases">
        <title>Draft genome of the ant-associated black yeast Phialophora attae CBS 131958.</title>
        <authorList>
            <person name="Moreno L.F."/>
            <person name="Stielow B.J."/>
            <person name="de Hoog S."/>
            <person name="Vicente V.A."/>
            <person name="Weiss V.A."/>
            <person name="de Vries M."/>
            <person name="Cruz L.M."/>
            <person name="Souza E.M."/>
        </authorList>
    </citation>
    <scope>NUCLEOTIDE SEQUENCE [LARGE SCALE GENOMIC DNA]</scope>
    <source>
        <strain evidence="6 7">CBS 131958</strain>
    </source>
</reference>
<comment type="caution">
    <text evidence="6">The sequence shown here is derived from an EMBL/GenBank/DDBJ whole genome shotgun (WGS) entry which is preliminary data.</text>
</comment>
<protein>
    <submittedName>
        <fullName evidence="6">F-box protein</fullName>
    </submittedName>
</protein>
<proteinExistence type="predicted"/>
<dbReference type="GO" id="GO:0005634">
    <property type="term" value="C:nucleus"/>
    <property type="evidence" value="ECO:0007669"/>
    <property type="project" value="TreeGrafter"/>
</dbReference>
<dbReference type="EMBL" id="LFJN01000011">
    <property type="protein sequence ID" value="KPI40845.1"/>
    <property type="molecule type" value="Genomic_DNA"/>
</dbReference>
<keyword evidence="7" id="KW-1185">Reference proteome</keyword>
<dbReference type="GeneID" id="28731506"/>
<feature type="compositionally biased region" description="Low complexity" evidence="4">
    <location>
        <begin position="1213"/>
        <end position="1239"/>
    </location>
</feature>
<dbReference type="GO" id="GO:0006281">
    <property type="term" value="P:DNA repair"/>
    <property type="evidence" value="ECO:0007669"/>
    <property type="project" value="TreeGrafter"/>
</dbReference>
<dbReference type="PANTHER" id="PTHR45626:SF51">
    <property type="entry name" value="SNF2-RELATED DOMAIN-CONTAINING PROTEIN"/>
    <property type="match status" value="1"/>
</dbReference>
<dbReference type="InterPro" id="IPR049730">
    <property type="entry name" value="SNF2/RAD54-like_C"/>
</dbReference>
<evidence type="ECO:0000256" key="4">
    <source>
        <dbReference type="SAM" id="MobiDB-lite"/>
    </source>
</evidence>
<dbReference type="InterPro" id="IPR050628">
    <property type="entry name" value="SNF2_RAD54_helicase_TF"/>
</dbReference>
<dbReference type="STRING" id="1664694.A0A0N1HUU7"/>
<dbReference type="Proteomes" id="UP000038010">
    <property type="component" value="Unassembled WGS sequence"/>
</dbReference>
<keyword evidence="3" id="KW-0067">ATP-binding</keyword>
<evidence type="ECO:0000313" key="6">
    <source>
        <dbReference type="EMBL" id="KPI40845.1"/>
    </source>
</evidence>
<dbReference type="RefSeq" id="XP_018000808.1">
    <property type="nucleotide sequence ID" value="XM_018139626.1"/>
</dbReference>
<organism evidence="6 7">
    <name type="scientific">Cyphellophora attinorum</name>
    <dbReference type="NCBI Taxonomy" id="1664694"/>
    <lineage>
        <taxon>Eukaryota</taxon>
        <taxon>Fungi</taxon>
        <taxon>Dikarya</taxon>
        <taxon>Ascomycota</taxon>
        <taxon>Pezizomycotina</taxon>
        <taxon>Eurotiomycetes</taxon>
        <taxon>Chaetothyriomycetidae</taxon>
        <taxon>Chaetothyriales</taxon>
        <taxon>Cyphellophoraceae</taxon>
        <taxon>Cyphellophora</taxon>
    </lineage>
</organism>
<dbReference type="OrthoDB" id="2801544at2759"/>
<dbReference type="InterPro" id="IPR001650">
    <property type="entry name" value="Helicase_C-like"/>
</dbReference>
<dbReference type="GO" id="GO:0005524">
    <property type="term" value="F:ATP binding"/>
    <property type="evidence" value="ECO:0007669"/>
    <property type="project" value="UniProtKB-KW"/>
</dbReference>
<dbReference type="PANTHER" id="PTHR45626">
    <property type="entry name" value="TRANSCRIPTION TERMINATION FACTOR 2-RELATED"/>
    <property type="match status" value="1"/>
</dbReference>
<feature type="domain" description="Helicase ATP-binding" evidence="5">
    <location>
        <begin position="238"/>
        <end position="577"/>
    </location>
</feature>
<feature type="compositionally biased region" description="Polar residues" evidence="4">
    <location>
        <begin position="1150"/>
        <end position="1159"/>
    </location>
</feature>
<dbReference type="GO" id="GO:0016787">
    <property type="term" value="F:hydrolase activity"/>
    <property type="evidence" value="ECO:0007669"/>
    <property type="project" value="UniProtKB-KW"/>
</dbReference>
<feature type="region of interest" description="Disordered" evidence="4">
    <location>
        <begin position="847"/>
        <end position="876"/>
    </location>
</feature>
<evidence type="ECO:0000259" key="5">
    <source>
        <dbReference type="SMART" id="SM00487"/>
    </source>
</evidence>
<dbReference type="GO" id="GO:0008094">
    <property type="term" value="F:ATP-dependent activity, acting on DNA"/>
    <property type="evidence" value="ECO:0007669"/>
    <property type="project" value="TreeGrafter"/>
</dbReference>